<dbReference type="Pfam" id="PF23555">
    <property type="entry name" value="zf-RING_Vps41"/>
    <property type="match status" value="1"/>
</dbReference>
<comment type="caution">
    <text evidence="10">The sequence shown here is derived from an EMBL/GenBank/DDBJ whole genome shotgun (WGS) entry which is preliminary data.</text>
</comment>
<dbReference type="Pfam" id="PF23411">
    <property type="entry name" value="Beta-prop_Vps41"/>
    <property type="match status" value="1"/>
</dbReference>
<reference evidence="10" key="1">
    <citation type="submission" date="2021-06" db="EMBL/GenBank/DDBJ databases">
        <authorList>
            <person name="Kallberg Y."/>
            <person name="Tangrot J."/>
            <person name="Rosling A."/>
        </authorList>
    </citation>
    <scope>NUCLEOTIDE SEQUENCE</scope>
    <source>
        <strain evidence="10">FL130A</strain>
    </source>
</reference>
<evidence type="ECO:0000259" key="9">
    <source>
        <dbReference type="SMART" id="SM00184"/>
    </source>
</evidence>
<dbReference type="Gene3D" id="2.130.10.10">
    <property type="entry name" value="YVTN repeat-like/Quinoprotein amine dehydrogenase"/>
    <property type="match status" value="1"/>
</dbReference>
<dbReference type="GO" id="GO:0005770">
    <property type="term" value="C:late endosome"/>
    <property type="evidence" value="ECO:0007669"/>
    <property type="project" value="UniProtKB-SubCell"/>
</dbReference>
<dbReference type="GO" id="GO:0034058">
    <property type="term" value="P:endosomal vesicle fusion"/>
    <property type="evidence" value="ECO:0007669"/>
    <property type="project" value="UniProtKB-UniRule"/>
</dbReference>
<dbReference type="GO" id="GO:0005794">
    <property type="term" value="C:Golgi apparatus"/>
    <property type="evidence" value="ECO:0007669"/>
    <property type="project" value="UniProtKB-SubCell"/>
</dbReference>
<dbReference type="GO" id="GO:0016236">
    <property type="term" value="P:macroautophagy"/>
    <property type="evidence" value="ECO:0007669"/>
    <property type="project" value="TreeGrafter"/>
</dbReference>
<feature type="repeat" description="CHCR" evidence="7">
    <location>
        <begin position="599"/>
        <end position="743"/>
    </location>
</feature>
<feature type="compositionally biased region" description="Basic and acidic residues" evidence="8">
    <location>
        <begin position="571"/>
        <end position="584"/>
    </location>
</feature>
<gene>
    <name evidence="10" type="ORF">ALEPTO_LOCUS3855</name>
</gene>
<keyword evidence="4 6" id="KW-0813">Transport</keyword>
<evidence type="ECO:0000256" key="7">
    <source>
        <dbReference type="PROSITE-ProRule" id="PRU01006"/>
    </source>
</evidence>
<dbReference type="Proteomes" id="UP000789508">
    <property type="component" value="Unassembled WGS sequence"/>
</dbReference>
<dbReference type="PANTHER" id="PTHR12616">
    <property type="entry name" value="VACUOLAR PROTEIN SORTING VPS41"/>
    <property type="match status" value="1"/>
</dbReference>
<dbReference type="AlphaFoldDB" id="A0A9N8ZVV7"/>
<keyword evidence="11" id="KW-1185">Reference proteome</keyword>
<dbReference type="InterPro" id="IPR015943">
    <property type="entry name" value="WD40/YVTN_repeat-like_dom_sf"/>
</dbReference>
<dbReference type="GO" id="GO:0009267">
    <property type="term" value="P:cellular response to starvation"/>
    <property type="evidence" value="ECO:0007669"/>
    <property type="project" value="TreeGrafter"/>
</dbReference>
<dbReference type="Gene3D" id="1.25.40.10">
    <property type="entry name" value="Tetratricopeptide repeat domain"/>
    <property type="match status" value="1"/>
</dbReference>
<dbReference type="SMART" id="SM00299">
    <property type="entry name" value="CLH"/>
    <property type="match status" value="1"/>
</dbReference>
<dbReference type="InterPro" id="IPR000547">
    <property type="entry name" value="Clathrin_H-chain/VPS_repeat"/>
</dbReference>
<dbReference type="PIRSF" id="PIRSF028921">
    <property type="entry name" value="VPS41"/>
    <property type="match status" value="1"/>
</dbReference>
<feature type="region of interest" description="Disordered" evidence="8">
    <location>
        <begin position="571"/>
        <end position="593"/>
    </location>
</feature>
<dbReference type="OrthoDB" id="244107at2759"/>
<proteinExistence type="inferred from homology"/>
<keyword evidence="6" id="KW-0926">Vacuole</keyword>
<evidence type="ECO:0000313" key="10">
    <source>
        <dbReference type="EMBL" id="CAG8508593.1"/>
    </source>
</evidence>
<comment type="function">
    <text evidence="6">Required for vacuolar assembly and vacuolar traffic.</text>
</comment>
<dbReference type="SMART" id="SM00320">
    <property type="entry name" value="WD40"/>
    <property type="match status" value="2"/>
</dbReference>
<comment type="subcellular location">
    <subcellularLocation>
        <location evidence="1">Cytoplasmic vesicle</location>
        <location evidence="1">Clathrin-coated vesicle</location>
    </subcellularLocation>
    <subcellularLocation>
        <location evidence="2">Late endosome</location>
    </subcellularLocation>
    <subcellularLocation>
        <location evidence="6">Vacuole</location>
    </subcellularLocation>
</comment>
<dbReference type="GO" id="GO:0000329">
    <property type="term" value="C:fungal-type vacuole membrane"/>
    <property type="evidence" value="ECO:0007669"/>
    <property type="project" value="UniProtKB-UniRule"/>
</dbReference>
<dbReference type="PANTHER" id="PTHR12616:SF1">
    <property type="entry name" value="VACUOLAR PROTEIN SORTING-ASSOCIATED PROTEIN 41 HOMOLOG"/>
    <property type="match status" value="1"/>
</dbReference>
<dbReference type="EMBL" id="CAJVPS010000778">
    <property type="protein sequence ID" value="CAG8508593.1"/>
    <property type="molecule type" value="Genomic_DNA"/>
</dbReference>
<dbReference type="Pfam" id="PF23556">
    <property type="entry name" value="TPR_Vps41"/>
    <property type="match status" value="1"/>
</dbReference>
<evidence type="ECO:0000256" key="4">
    <source>
        <dbReference type="ARBA" id="ARBA00022448"/>
    </source>
</evidence>
<dbReference type="GO" id="GO:0030897">
    <property type="term" value="C:HOPS complex"/>
    <property type="evidence" value="ECO:0007669"/>
    <property type="project" value="UniProtKB-UniRule"/>
</dbReference>
<evidence type="ECO:0000256" key="6">
    <source>
        <dbReference type="PIRNR" id="PIRNR028921"/>
    </source>
</evidence>
<dbReference type="GO" id="GO:0006623">
    <property type="term" value="P:protein targeting to vacuole"/>
    <property type="evidence" value="ECO:0007669"/>
    <property type="project" value="InterPro"/>
</dbReference>
<dbReference type="InterPro" id="IPR016902">
    <property type="entry name" value="Vps41"/>
</dbReference>
<dbReference type="PROSITE" id="PS50236">
    <property type="entry name" value="CHCR"/>
    <property type="match status" value="1"/>
</dbReference>
<evidence type="ECO:0000256" key="2">
    <source>
        <dbReference type="ARBA" id="ARBA00004603"/>
    </source>
</evidence>
<accession>A0A9N8ZVV7</accession>
<dbReference type="SUPFAM" id="SSF57850">
    <property type="entry name" value="RING/U-box"/>
    <property type="match status" value="1"/>
</dbReference>
<dbReference type="SUPFAM" id="SSF50978">
    <property type="entry name" value="WD40 repeat-like"/>
    <property type="match status" value="1"/>
</dbReference>
<dbReference type="SMART" id="SM00184">
    <property type="entry name" value="RING"/>
    <property type="match status" value="1"/>
</dbReference>
<comment type="similarity">
    <text evidence="3 6">Belongs to the VPS41 family.</text>
</comment>
<evidence type="ECO:0000256" key="3">
    <source>
        <dbReference type="ARBA" id="ARBA00009582"/>
    </source>
</evidence>
<protein>
    <recommendedName>
        <fullName evidence="6">Vacuolar protein sorting-associated protein 41</fullName>
    </recommendedName>
</protein>
<dbReference type="InterPro" id="IPR045111">
    <property type="entry name" value="Vps41/Vps8"/>
</dbReference>
<dbReference type="FunFam" id="2.130.10.10:FF:000932">
    <property type="entry name" value="Related to Vacuolar assembly protein VPS41"/>
    <property type="match status" value="1"/>
</dbReference>
<dbReference type="InterPro" id="IPR001680">
    <property type="entry name" value="WD40_rpt"/>
</dbReference>
<dbReference type="InterPro" id="IPR011990">
    <property type="entry name" value="TPR-like_helical_dom_sf"/>
</dbReference>
<evidence type="ECO:0000256" key="8">
    <source>
        <dbReference type="SAM" id="MobiDB-lite"/>
    </source>
</evidence>
<keyword evidence="5 6" id="KW-0653">Protein transport</keyword>
<dbReference type="InterPro" id="IPR036322">
    <property type="entry name" value="WD40_repeat_dom_sf"/>
</dbReference>
<feature type="domain" description="RING-type" evidence="9">
    <location>
        <begin position="827"/>
        <end position="904"/>
    </location>
</feature>
<evidence type="ECO:0000256" key="1">
    <source>
        <dbReference type="ARBA" id="ARBA00004132"/>
    </source>
</evidence>
<name>A0A9N8ZVV7_9GLOM</name>
<dbReference type="InterPro" id="IPR057780">
    <property type="entry name" value="Beta-prop_Vps41"/>
</dbReference>
<dbReference type="InterPro" id="IPR057779">
    <property type="entry name" value="Znf_RING_Vps41"/>
</dbReference>
<dbReference type="GO" id="GO:0030136">
    <property type="term" value="C:clathrin-coated vesicle"/>
    <property type="evidence" value="ECO:0007669"/>
    <property type="project" value="UniProtKB-SubCell"/>
</dbReference>
<organism evidence="10 11">
    <name type="scientific">Ambispora leptoticha</name>
    <dbReference type="NCBI Taxonomy" id="144679"/>
    <lineage>
        <taxon>Eukaryota</taxon>
        <taxon>Fungi</taxon>
        <taxon>Fungi incertae sedis</taxon>
        <taxon>Mucoromycota</taxon>
        <taxon>Glomeromycotina</taxon>
        <taxon>Glomeromycetes</taxon>
        <taxon>Archaeosporales</taxon>
        <taxon>Ambisporaceae</taxon>
        <taxon>Ambispora</taxon>
    </lineage>
</organism>
<evidence type="ECO:0000313" key="11">
    <source>
        <dbReference type="Proteomes" id="UP000789508"/>
    </source>
</evidence>
<evidence type="ECO:0000256" key="5">
    <source>
        <dbReference type="ARBA" id="ARBA00022927"/>
    </source>
</evidence>
<sequence>MRLYTTALKYQRLGAGVGEILKRDAASAMAVSDRFVVLGTHNGAVLLFDFEGNEIKRFSAHTATVHDLSVDVAGEYVASASMDGRVVINGLYNEEVRHYNYKRPLKCVALDPNFTRNATGQFVSGGLAGQLILHEKGWFGSNVDTILHQGEGPIYAVKWRGSLIAWANDMGVKMYDMNSKQRITWICRPDNSPRPDLYRCHLCWRNDTHLLIGWADHVQVGVVKERTRMENTQGPSLYVEIIALFRTDFIVCGIAPFKDMMLLMAYITDDIIQNEETSNPEQQRRPRAKRPELRIINSSNEEISSDALSLHSFQQYQANDYVLDFLPSDEDLFYVVSPKDLVVAKPRDLDDHIGWLLDRLRYEEALGALREAQAWGGSKTYDVTEVGLKYLSYLIDKGEYEKAAMACPTILKTDSSKWDEAKLWDDWIFKFAELRQLQEITPYIPFKDPQLSSVVYEMVLAYFLNQDYESLYSTIKRWPPTIYNIQSVIVAVEDALFKDADNPILMECLAELYTFNREPDKALEYSLRLRRPNVFDLIRDYGLFSSIEDKIVLLMEFDQHLLSLETKESIENKDDLGEPTEKPSPKLTPIRKPSEGPAVQLLVQNTESVPISRVVKQLQKHPKFMFIYLDALFLHDPHMGYEYHDLQVELYAEYEPSRLMEFLRNSNYYSLEKAYKVCEQRDLVPEMVFILGRTGNNKEALMLIIDRLQDVQRAIDFAKEQEDDALWEDLLKLRSFIILYIIGFIKVLLENLGGTDIDPIRLISQIPDDLEIPGLKDALIKILQDFNLQASLREGCERILVSDSVAMADQLQRAQKRGTSCGDDLVCSVCQELIIIDDIATKNFTAIIFFCRHAYHESCLLEDESPSFSETAARIKGKQYSVGAKVVHSTLLRSLGSPPQCPICNDAQHLHGAKQKDKKALGNVGIVRRNRASPSIREEDGMPPMVTLRL</sequence>
<dbReference type="InterPro" id="IPR001841">
    <property type="entry name" value="Znf_RING"/>
</dbReference>